<sequence>MTQIDRLDGLSSSTAIKGPCRVATSANITLSDLQTVDGVVLAGGDRVLVRAQTDAKQNGIYVVDTGEWRRARDFASNRDIRKGTRIVVTSGTTYATSEWIATTDDPVVLGASSIGFAQIFFSTGSDVTINSPGLVTKLTLPDLNAVTPPDETFGGVVLNDPDADNNGYYYRSANTWVRGLGFPKAYGIEEIVSLGGTANAQTATLEPGLSPDDVRVFFALVATDNTGSMTLSVGGETPRPVLNVAGNPLSAGEWTGVVLFVRDGNDYRLIIDAGAAASAAQSASEAGDSALSAGTDADRAEAARDAALGAVPNEFTPNRTTLKALDTDTITHVYLTERGREGQFIWRTGDYSDEVAADTAEGTYIEADAVAATHGAWVRSRETYTVLIFGADPTGVMPSNDAFSIAAKVSPAQNEVEGPRRSFPAADIAHVRIPPGVYELTELIDVGGKEIYWILEPGARVIGADFLNGHLIRHDGTVLNKTQPYGIVYGAVGTAARISGSLDDNPEITGLNDVNLLGVYPTRDAVAIFAQAESPPALVTVEAPSYTATRITPVSPLSADVVKRLRRGMIIDTISSPVYSGAISTWAEDGSWVEVEDGWFEVTGSVTEPTTPPDGADAIFNSFTKIWAFNGNTILRENSPARVACTMELGFINQTSTPMTDGLTPGEPYAWIYDAVALGGAGSKATAGYIARENMFFGFQSAGPDIAFSAKQNNSLVFSVSGANGSIEMGSRLVADPSTIDFHTSGTDNDYDTRLIAFGGTSTAGEGTLRLDAATFDINSSGGLRVNGTKVLGPQQGVVNNCTDDPANIRDVVNDLLSKLRAHGLIAT</sequence>
<gene>
    <name evidence="1" type="ORF">SAMN04487974_12043</name>
</gene>
<accession>A0A1G7ZJ24</accession>
<dbReference type="RefSeq" id="WP_090598998.1">
    <property type="nucleotide sequence ID" value="NZ_FNCS01000020.1"/>
</dbReference>
<evidence type="ECO:0000313" key="1">
    <source>
        <dbReference type="EMBL" id="SDH08615.1"/>
    </source>
</evidence>
<dbReference type="STRING" id="440168.SAMN04487974_12043"/>
<evidence type="ECO:0000313" key="2">
    <source>
        <dbReference type="Proteomes" id="UP000199495"/>
    </source>
</evidence>
<dbReference type="AlphaFoldDB" id="A0A1G7ZJ24"/>
<organism evidence="1 2">
    <name type="scientific">Pelagibacterium luteolum</name>
    <dbReference type="NCBI Taxonomy" id="440168"/>
    <lineage>
        <taxon>Bacteria</taxon>
        <taxon>Pseudomonadati</taxon>
        <taxon>Pseudomonadota</taxon>
        <taxon>Alphaproteobacteria</taxon>
        <taxon>Hyphomicrobiales</taxon>
        <taxon>Devosiaceae</taxon>
        <taxon>Pelagibacterium</taxon>
    </lineage>
</organism>
<dbReference type="OrthoDB" id="7951450at2"/>
<proteinExistence type="predicted"/>
<keyword evidence="2" id="KW-1185">Reference proteome</keyword>
<reference evidence="1 2" key="1">
    <citation type="submission" date="2016-10" db="EMBL/GenBank/DDBJ databases">
        <authorList>
            <person name="de Groot N.N."/>
        </authorList>
    </citation>
    <scope>NUCLEOTIDE SEQUENCE [LARGE SCALE GENOMIC DNA]</scope>
    <source>
        <strain evidence="1 2">CGMCC 1.10267</strain>
    </source>
</reference>
<dbReference type="Proteomes" id="UP000199495">
    <property type="component" value="Unassembled WGS sequence"/>
</dbReference>
<protein>
    <submittedName>
        <fullName evidence="1">Uncharacterized protein</fullName>
    </submittedName>
</protein>
<name>A0A1G7ZJ24_9HYPH</name>
<dbReference type="EMBL" id="FNCS01000020">
    <property type="protein sequence ID" value="SDH08615.1"/>
    <property type="molecule type" value="Genomic_DNA"/>
</dbReference>